<comment type="caution">
    <text evidence="1">The sequence shown here is derived from an EMBL/GenBank/DDBJ whole genome shotgun (WGS) entry which is preliminary data.</text>
</comment>
<proteinExistence type="predicted"/>
<sequence>PINLLFAASGDLNDIIMSVNGIPLDFNQPVNICVNDFAERVVVRNFIILYLFAKLGKNAIDIAIHIWYSSALTDEQMIGCYGIFNTVFQDLLGSNMSGSQITEEYEFKCKVKICTHFSPNTWMCLAEMLENSTDLQTGVMLRNKIMLDPARIDYRHRHMQALTPGERICFDNFRHHGILLPYGALNAHHNVQNKFILDPTYGWLLPDNSEPLSGWDISSVVQVKHGTADEDLYGKLYFYLREQFGIFIDRLENLTINFDLYDEDALELGKNLKSKRFDRIYVNNISDESYVDNNVMAKIFNILDEISNETNALYDHTQAFETYMETKGANKTAKEVGLRRRTVHRIVPKRVGVSMREDEQNNVLSLEDERDRHLLLDVGMNTFLERYVEWEVVA</sequence>
<evidence type="ECO:0000313" key="2">
    <source>
        <dbReference type="Proteomes" id="UP000789920"/>
    </source>
</evidence>
<protein>
    <submittedName>
        <fullName evidence="1">14830_t:CDS:1</fullName>
    </submittedName>
</protein>
<dbReference type="EMBL" id="CAJVQC010027751">
    <property type="protein sequence ID" value="CAG8737358.1"/>
    <property type="molecule type" value="Genomic_DNA"/>
</dbReference>
<gene>
    <name evidence="1" type="ORF">RPERSI_LOCUS12794</name>
</gene>
<dbReference type="Proteomes" id="UP000789920">
    <property type="component" value="Unassembled WGS sequence"/>
</dbReference>
<keyword evidence="2" id="KW-1185">Reference proteome</keyword>
<feature type="non-terminal residue" evidence="1">
    <location>
        <position position="1"/>
    </location>
</feature>
<accession>A0ACA9Q7S2</accession>
<name>A0ACA9Q7S2_9GLOM</name>
<reference evidence="1" key="1">
    <citation type="submission" date="2021-06" db="EMBL/GenBank/DDBJ databases">
        <authorList>
            <person name="Kallberg Y."/>
            <person name="Tangrot J."/>
            <person name="Rosling A."/>
        </authorList>
    </citation>
    <scope>NUCLEOTIDE SEQUENCE</scope>
    <source>
        <strain evidence="1">MA461A</strain>
    </source>
</reference>
<evidence type="ECO:0000313" key="1">
    <source>
        <dbReference type="EMBL" id="CAG8737358.1"/>
    </source>
</evidence>
<organism evidence="1 2">
    <name type="scientific">Racocetra persica</name>
    <dbReference type="NCBI Taxonomy" id="160502"/>
    <lineage>
        <taxon>Eukaryota</taxon>
        <taxon>Fungi</taxon>
        <taxon>Fungi incertae sedis</taxon>
        <taxon>Mucoromycota</taxon>
        <taxon>Glomeromycotina</taxon>
        <taxon>Glomeromycetes</taxon>
        <taxon>Diversisporales</taxon>
        <taxon>Gigasporaceae</taxon>
        <taxon>Racocetra</taxon>
    </lineage>
</organism>